<organism evidence="2 3">
    <name type="scientific">Armillaria tabescens</name>
    <name type="common">Ringless honey mushroom</name>
    <name type="synonym">Agaricus tabescens</name>
    <dbReference type="NCBI Taxonomy" id="1929756"/>
    <lineage>
        <taxon>Eukaryota</taxon>
        <taxon>Fungi</taxon>
        <taxon>Dikarya</taxon>
        <taxon>Basidiomycota</taxon>
        <taxon>Agaricomycotina</taxon>
        <taxon>Agaricomycetes</taxon>
        <taxon>Agaricomycetidae</taxon>
        <taxon>Agaricales</taxon>
        <taxon>Marasmiineae</taxon>
        <taxon>Physalacriaceae</taxon>
        <taxon>Desarmillaria</taxon>
    </lineage>
</organism>
<comment type="caution">
    <text evidence="2">The sequence shown here is derived from an EMBL/GenBank/DDBJ whole genome shotgun (WGS) entry which is preliminary data.</text>
</comment>
<protein>
    <submittedName>
        <fullName evidence="2">Uncharacterized protein</fullName>
    </submittedName>
</protein>
<name>A0AA39JL05_ARMTA</name>
<feature type="region of interest" description="Disordered" evidence="1">
    <location>
        <begin position="1"/>
        <end position="54"/>
    </location>
</feature>
<dbReference type="GeneID" id="85361787"/>
<evidence type="ECO:0000313" key="2">
    <source>
        <dbReference type="EMBL" id="KAK0443880.1"/>
    </source>
</evidence>
<evidence type="ECO:0000313" key="3">
    <source>
        <dbReference type="Proteomes" id="UP001175211"/>
    </source>
</evidence>
<reference evidence="2" key="1">
    <citation type="submission" date="2023-06" db="EMBL/GenBank/DDBJ databases">
        <authorList>
            <consortium name="Lawrence Berkeley National Laboratory"/>
            <person name="Ahrendt S."/>
            <person name="Sahu N."/>
            <person name="Indic B."/>
            <person name="Wong-Bajracharya J."/>
            <person name="Merenyi Z."/>
            <person name="Ke H.-M."/>
            <person name="Monk M."/>
            <person name="Kocsube S."/>
            <person name="Drula E."/>
            <person name="Lipzen A."/>
            <person name="Balint B."/>
            <person name="Henrissat B."/>
            <person name="Andreopoulos B."/>
            <person name="Martin F.M."/>
            <person name="Harder C.B."/>
            <person name="Rigling D."/>
            <person name="Ford K.L."/>
            <person name="Foster G.D."/>
            <person name="Pangilinan J."/>
            <person name="Papanicolaou A."/>
            <person name="Barry K."/>
            <person name="LaButti K."/>
            <person name="Viragh M."/>
            <person name="Koriabine M."/>
            <person name="Yan M."/>
            <person name="Riley R."/>
            <person name="Champramary S."/>
            <person name="Plett K.L."/>
            <person name="Tsai I.J."/>
            <person name="Slot J."/>
            <person name="Sipos G."/>
            <person name="Plett J."/>
            <person name="Nagy L.G."/>
            <person name="Grigoriev I.V."/>
        </authorList>
    </citation>
    <scope>NUCLEOTIDE SEQUENCE</scope>
    <source>
        <strain evidence="2">CCBAS 213</strain>
    </source>
</reference>
<accession>A0AA39JL05</accession>
<dbReference type="EMBL" id="JAUEPS010000056">
    <property type="protein sequence ID" value="KAK0443880.1"/>
    <property type="molecule type" value="Genomic_DNA"/>
</dbReference>
<evidence type="ECO:0000256" key="1">
    <source>
        <dbReference type="SAM" id="MobiDB-lite"/>
    </source>
</evidence>
<feature type="compositionally biased region" description="Polar residues" evidence="1">
    <location>
        <begin position="17"/>
        <end position="34"/>
    </location>
</feature>
<dbReference type="Proteomes" id="UP001175211">
    <property type="component" value="Unassembled WGS sequence"/>
</dbReference>
<feature type="compositionally biased region" description="Polar residues" evidence="1">
    <location>
        <begin position="42"/>
        <end position="54"/>
    </location>
</feature>
<sequence length="266" mass="29354">MSENANSSRPHHHQQTDPDSINGASGGHSPTSPFSLVPSLARSVNSSIEDNSQPQSIVAHTEVVEGQQKPLSVLAEEMEAYFQRSSVNWKLSKILPPRPSADRDSSELQLPEAWKKLQEYSQQNILSLAAGDTGITPMEVGCPRIIVAMVTLLRVVVDEVNQCIGEDTGYSRVIVRINNLLASLEKALNVAETDFVVDSRIVLDDLAEAVVYMINDVSEMRSDTECSVPSRIVVAEKAVVHAEAQFDRTLTHYVLIRLLTSHNRRE</sequence>
<keyword evidence="3" id="KW-1185">Reference proteome</keyword>
<dbReference type="RefSeq" id="XP_060324847.1">
    <property type="nucleotide sequence ID" value="XM_060478239.1"/>
</dbReference>
<dbReference type="AlphaFoldDB" id="A0AA39JL05"/>
<gene>
    <name evidence="2" type="ORF">EV420DRAFT_1648993</name>
</gene>
<proteinExistence type="predicted"/>